<gene>
    <name evidence="2" type="ORF">L1F33_00460</name>
</gene>
<accession>A0ABY5SY69</accession>
<name>A0ABY5SY69_9SPHN</name>
<evidence type="ECO:0000256" key="1">
    <source>
        <dbReference type="SAM" id="MobiDB-lite"/>
    </source>
</evidence>
<dbReference type="RefSeq" id="WP_265558861.1">
    <property type="nucleotide sequence ID" value="NZ_CP092471.1"/>
</dbReference>
<reference evidence="2" key="1">
    <citation type="submission" date="2022-02" db="EMBL/GenBank/DDBJ databases">
        <title>Qipengyuania spongiae sp. nov., isolated from marine sponge.</title>
        <authorList>
            <person name="Li Z."/>
            <person name="Zhang M."/>
        </authorList>
    </citation>
    <scope>NUCLEOTIDE SEQUENCE</scope>
    <source>
        <strain evidence="2">PHS-Z21</strain>
    </source>
</reference>
<feature type="region of interest" description="Disordered" evidence="1">
    <location>
        <begin position="113"/>
        <end position="145"/>
    </location>
</feature>
<organism evidence="2 3">
    <name type="scientific">Qipengyuania spongiae</name>
    <dbReference type="NCBI Taxonomy" id="2909673"/>
    <lineage>
        <taxon>Bacteria</taxon>
        <taxon>Pseudomonadati</taxon>
        <taxon>Pseudomonadota</taxon>
        <taxon>Alphaproteobacteria</taxon>
        <taxon>Sphingomonadales</taxon>
        <taxon>Erythrobacteraceae</taxon>
        <taxon>Qipengyuania</taxon>
    </lineage>
</organism>
<keyword evidence="3" id="KW-1185">Reference proteome</keyword>
<protein>
    <submittedName>
        <fullName evidence="2">Uncharacterized protein</fullName>
    </submittedName>
</protein>
<feature type="compositionally biased region" description="Basic and acidic residues" evidence="1">
    <location>
        <begin position="134"/>
        <end position="145"/>
    </location>
</feature>
<dbReference type="Proteomes" id="UP001065265">
    <property type="component" value="Chromosome"/>
</dbReference>
<evidence type="ECO:0000313" key="2">
    <source>
        <dbReference type="EMBL" id="UVI39472.1"/>
    </source>
</evidence>
<dbReference type="EMBL" id="CP092471">
    <property type="protein sequence ID" value="UVI39472.1"/>
    <property type="molecule type" value="Genomic_DNA"/>
</dbReference>
<proteinExistence type="predicted"/>
<evidence type="ECO:0000313" key="3">
    <source>
        <dbReference type="Proteomes" id="UP001065265"/>
    </source>
</evidence>
<sequence length="145" mass="16556">MISRFNPAGGIRDFWDEFRKPNPLRLPILLVSTIPMALTVWWAMGEKVIAPPERPKVTYISTLPEGRTDEEIRASNIENQRYNDRIRALQAERDEEVRDMYRQLGRATGLDVDAMEAEIQADRAEQQAPSQTRSRSDGGSDADPR</sequence>